<evidence type="ECO:0000256" key="1">
    <source>
        <dbReference type="SAM" id="SignalP"/>
    </source>
</evidence>
<dbReference type="Proteomes" id="UP000075606">
    <property type="component" value="Unassembled WGS sequence"/>
</dbReference>
<evidence type="ECO:0000313" key="2">
    <source>
        <dbReference type="EMBL" id="KYG77240.1"/>
    </source>
</evidence>
<sequence length="184" mass="19717">MNTAKKIATGVAALGLIFSLNANAQKVSNDNQLAFNTASGAKTETAAKKSNLTAPVVKEAESSYDAASASFEGNIGLIVHQAKSDTISGHRYAKGLANAFTQSDKTGGNPIYISSFYKQSDASQTYVKIFIDGEQWDYKGHDLFTPNDAWKLIPLVMADYVKEHGKDKIIPATVDPVLVASNEL</sequence>
<evidence type="ECO:0000313" key="3">
    <source>
        <dbReference type="Proteomes" id="UP000075606"/>
    </source>
</evidence>
<proteinExistence type="predicted"/>
<feature type="signal peptide" evidence="1">
    <location>
        <begin position="1"/>
        <end position="24"/>
    </location>
</feature>
<accession>A0A150XEW0</accession>
<protein>
    <submittedName>
        <fullName evidence="2">Uncharacterized protein</fullName>
    </submittedName>
</protein>
<name>A0A150XEW0_9BACT</name>
<comment type="caution">
    <text evidence="2">The sequence shown here is derived from an EMBL/GenBank/DDBJ whole genome shotgun (WGS) entry which is preliminary data.</text>
</comment>
<dbReference type="AlphaFoldDB" id="A0A150XEW0"/>
<dbReference type="RefSeq" id="WP_068215394.1">
    <property type="nucleotide sequence ID" value="NZ_LRPC01000001.1"/>
</dbReference>
<dbReference type="EMBL" id="LRPC01000001">
    <property type="protein sequence ID" value="KYG77240.1"/>
    <property type="molecule type" value="Genomic_DNA"/>
</dbReference>
<gene>
    <name evidence="2" type="ORF">AWW68_00280</name>
</gene>
<organism evidence="2 3">
    <name type="scientific">Roseivirga spongicola</name>
    <dbReference type="NCBI Taxonomy" id="333140"/>
    <lineage>
        <taxon>Bacteria</taxon>
        <taxon>Pseudomonadati</taxon>
        <taxon>Bacteroidota</taxon>
        <taxon>Cytophagia</taxon>
        <taxon>Cytophagales</taxon>
        <taxon>Roseivirgaceae</taxon>
        <taxon>Roseivirga</taxon>
    </lineage>
</organism>
<dbReference type="OrthoDB" id="9990491at2"/>
<keyword evidence="3" id="KW-1185">Reference proteome</keyword>
<reference evidence="2 3" key="1">
    <citation type="submission" date="2016-01" db="EMBL/GenBank/DDBJ databases">
        <title>Genome sequencing of Roseivirga spongicola UST030701-084.</title>
        <authorList>
            <person name="Selvaratnam C."/>
            <person name="Thevarajoo S."/>
            <person name="Goh K.M."/>
            <person name="Ee R."/>
            <person name="Chan K.-G."/>
            <person name="Chong C.S."/>
        </authorList>
    </citation>
    <scope>NUCLEOTIDE SEQUENCE [LARGE SCALE GENOMIC DNA]</scope>
    <source>
        <strain evidence="2 3">UST030701-084</strain>
    </source>
</reference>
<keyword evidence="1" id="KW-0732">Signal</keyword>
<feature type="chain" id="PRO_5007574615" evidence="1">
    <location>
        <begin position="25"/>
        <end position="184"/>
    </location>
</feature>